<gene>
    <name evidence="9" type="ORF">OB236_34730</name>
</gene>
<comment type="subcellular location">
    <subcellularLocation>
        <location evidence="1 7">Cell membrane</location>
        <topology evidence="1 7">Multi-pass membrane protein</topology>
    </subcellularLocation>
</comment>
<comment type="caution">
    <text evidence="9">The sequence shown here is derived from an EMBL/GenBank/DDBJ whole genome shotgun (WGS) entry which is preliminary data.</text>
</comment>
<evidence type="ECO:0000256" key="7">
    <source>
        <dbReference type="RuleBase" id="RU363032"/>
    </source>
</evidence>
<dbReference type="EMBL" id="JAOQIO010000116">
    <property type="protein sequence ID" value="MCU6797297.1"/>
    <property type="molecule type" value="Genomic_DNA"/>
</dbReference>
<evidence type="ECO:0000256" key="2">
    <source>
        <dbReference type="ARBA" id="ARBA00022448"/>
    </source>
</evidence>
<sequence length="322" mass="36136">MQSTTVKPAVRAMSTARKDYRIRLRQMRHDYQLYVIILLPVAWLILFHYVPMLGLQLAFKNFRITDGIWGSPWAGLGYFEKFFYSYQFTKIVGNTLIISFYELLAGFPLPIVLALALNATLRTKFKQTVQFVTYMPFFISTVVMVGMILQFLNPRVGIVNTGIGLFGMDAINFMGDPNWFKSIYVWSGIWQTTGWGTIIYLAALSGISPEIHEAATIDGATRLQRIRHVDIPGILPTIVTLLILHAGSIMGIGFEKIYLMQNPLNISSSEVISTYVYSVSLASSAPNYSYATAIGLFNSVVNMIIILTVNQIAKKVGQTSLW</sequence>
<keyword evidence="6 7" id="KW-0472">Membrane</keyword>
<keyword evidence="10" id="KW-1185">Reference proteome</keyword>
<evidence type="ECO:0000256" key="1">
    <source>
        <dbReference type="ARBA" id="ARBA00004651"/>
    </source>
</evidence>
<feature type="transmembrane region" description="Helical" evidence="7">
    <location>
        <begin position="31"/>
        <end position="50"/>
    </location>
</feature>
<keyword evidence="4 7" id="KW-0812">Transmembrane</keyword>
<evidence type="ECO:0000256" key="4">
    <source>
        <dbReference type="ARBA" id="ARBA00022692"/>
    </source>
</evidence>
<dbReference type="Proteomes" id="UP001652445">
    <property type="component" value="Unassembled WGS sequence"/>
</dbReference>
<evidence type="ECO:0000256" key="6">
    <source>
        <dbReference type="ARBA" id="ARBA00023136"/>
    </source>
</evidence>
<name>A0ABT2URL5_9BACL</name>
<proteinExistence type="inferred from homology"/>
<dbReference type="SUPFAM" id="SSF161098">
    <property type="entry name" value="MetI-like"/>
    <property type="match status" value="1"/>
</dbReference>
<feature type="transmembrane region" description="Helical" evidence="7">
    <location>
        <begin position="231"/>
        <end position="254"/>
    </location>
</feature>
<dbReference type="CDD" id="cd06261">
    <property type="entry name" value="TM_PBP2"/>
    <property type="match status" value="1"/>
</dbReference>
<dbReference type="InterPro" id="IPR000515">
    <property type="entry name" value="MetI-like"/>
</dbReference>
<keyword evidence="2 7" id="KW-0813">Transport</keyword>
<feature type="transmembrane region" description="Helical" evidence="7">
    <location>
        <begin position="288"/>
        <end position="309"/>
    </location>
</feature>
<dbReference type="Pfam" id="PF00528">
    <property type="entry name" value="BPD_transp_1"/>
    <property type="match status" value="1"/>
</dbReference>
<reference evidence="9 10" key="1">
    <citation type="submission" date="2022-09" db="EMBL/GenBank/DDBJ databases">
        <authorList>
            <person name="Han X.L."/>
            <person name="Wang Q."/>
            <person name="Lu T."/>
        </authorList>
    </citation>
    <scope>NUCLEOTIDE SEQUENCE [LARGE SCALE GENOMIC DNA]</scope>
    <source>
        <strain evidence="9 10">WQ 127069</strain>
    </source>
</reference>
<evidence type="ECO:0000259" key="8">
    <source>
        <dbReference type="PROSITE" id="PS50928"/>
    </source>
</evidence>
<feature type="domain" description="ABC transmembrane type-1" evidence="8">
    <location>
        <begin position="92"/>
        <end position="309"/>
    </location>
</feature>
<dbReference type="PANTHER" id="PTHR43227:SF11">
    <property type="entry name" value="BLL4140 PROTEIN"/>
    <property type="match status" value="1"/>
</dbReference>
<evidence type="ECO:0000313" key="10">
    <source>
        <dbReference type="Proteomes" id="UP001652445"/>
    </source>
</evidence>
<comment type="similarity">
    <text evidence="7">Belongs to the binding-protein-dependent transport system permease family.</text>
</comment>
<dbReference type="InterPro" id="IPR050809">
    <property type="entry name" value="UgpAE/MalFG_permease"/>
</dbReference>
<keyword evidence="5 7" id="KW-1133">Transmembrane helix</keyword>
<organism evidence="9 10">
    <name type="scientific">Paenibacillus baimaensis</name>
    <dbReference type="NCBI Taxonomy" id="2982185"/>
    <lineage>
        <taxon>Bacteria</taxon>
        <taxon>Bacillati</taxon>
        <taxon>Bacillota</taxon>
        <taxon>Bacilli</taxon>
        <taxon>Bacillales</taxon>
        <taxon>Paenibacillaceae</taxon>
        <taxon>Paenibacillus</taxon>
    </lineage>
</organism>
<evidence type="ECO:0000256" key="5">
    <source>
        <dbReference type="ARBA" id="ARBA00022989"/>
    </source>
</evidence>
<protein>
    <submittedName>
        <fullName evidence="9">ABC transporter permease subunit</fullName>
    </submittedName>
</protein>
<dbReference type="RefSeq" id="WP_262688106.1">
    <property type="nucleotide sequence ID" value="NZ_JAOQIO010000116.1"/>
</dbReference>
<dbReference type="PROSITE" id="PS50928">
    <property type="entry name" value="ABC_TM1"/>
    <property type="match status" value="1"/>
</dbReference>
<keyword evidence="3" id="KW-1003">Cell membrane</keyword>
<dbReference type="InterPro" id="IPR035906">
    <property type="entry name" value="MetI-like_sf"/>
</dbReference>
<feature type="transmembrane region" description="Helical" evidence="7">
    <location>
        <begin position="131"/>
        <end position="152"/>
    </location>
</feature>
<accession>A0ABT2URL5</accession>
<dbReference type="Gene3D" id="1.10.3720.10">
    <property type="entry name" value="MetI-like"/>
    <property type="match status" value="1"/>
</dbReference>
<feature type="transmembrane region" description="Helical" evidence="7">
    <location>
        <begin position="183"/>
        <end position="203"/>
    </location>
</feature>
<dbReference type="PANTHER" id="PTHR43227">
    <property type="entry name" value="BLL4140 PROTEIN"/>
    <property type="match status" value="1"/>
</dbReference>
<evidence type="ECO:0000256" key="3">
    <source>
        <dbReference type="ARBA" id="ARBA00022475"/>
    </source>
</evidence>
<feature type="transmembrane region" description="Helical" evidence="7">
    <location>
        <begin position="96"/>
        <end position="119"/>
    </location>
</feature>
<evidence type="ECO:0000313" key="9">
    <source>
        <dbReference type="EMBL" id="MCU6797297.1"/>
    </source>
</evidence>